<protein>
    <recommendedName>
        <fullName evidence="4">DUF4124 domain-containing protein</fullName>
    </recommendedName>
</protein>
<dbReference type="AlphaFoldDB" id="A0A0U1PX23"/>
<feature type="region of interest" description="Disordered" evidence="1">
    <location>
        <begin position="207"/>
        <end position="239"/>
    </location>
</feature>
<comment type="caution">
    <text evidence="2">The sequence shown here is derived from an EMBL/GenBank/DDBJ whole genome shotgun (WGS) entry which is preliminary data.</text>
</comment>
<evidence type="ECO:0000256" key="1">
    <source>
        <dbReference type="SAM" id="MobiDB-lite"/>
    </source>
</evidence>
<dbReference type="Proteomes" id="UP000050580">
    <property type="component" value="Unassembled WGS sequence"/>
</dbReference>
<dbReference type="STRING" id="1610491.AAV94_13185"/>
<evidence type="ECO:0000313" key="3">
    <source>
        <dbReference type="Proteomes" id="UP000050580"/>
    </source>
</evidence>
<name>A0A0U1PX23_9BURK</name>
<proteinExistence type="predicted"/>
<sequence length="239" mass="26834">MHAVRLIPPMWPALPLLRAGRLVACALLVLPFISTPAAAQVHRCVQPDGSVLYTDGACIGAIEQVEIMPARSAEQIEADLLRDRAALERTQAQVRAWQEERRLRAELEAQAAKTARPSAVDYENSVECRQARRNVERLTVASGRYSSDDLERLRVAQDAAHRACLGPEAWAEIQRERAVQPPPPIVVRQPLRPPRWIHVPRPGIPVLETPHWPHKGPWQHRPRRPDRPPPPGAKTQQTP</sequence>
<dbReference type="EMBL" id="LBNQ01000040">
    <property type="protein sequence ID" value="KKW67006.1"/>
    <property type="molecule type" value="Genomic_DNA"/>
</dbReference>
<keyword evidence="3" id="KW-1185">Reference proteome</keyword>
<dbReference type="OrthoDB" id="8913024at2"/>
<evidence type="ECO:0000313" key="2">
    <source>
        <dbReference type="EMBL" id="KKW67006.1"/>
    </source>
</evidence>
<organism evidence="2 3">
    <name type="scientific">Lampropedia cohaerens</name>
    <dbReference type="NCBI Taxonomy" id="1610491"/>
    <lineage>
        <taxon>Bacteria</taxon>
        <taxon>Pseudomonadati</taxon>
        <taxon>Pseudomonadota</taxon>
        <taxon>Betaproteobacteria</taxon>
        <taxon>Burkholderiales</taxon>
        <taxon>Comamonadaceae</taxon>
        <taxon>Lampropedia</taxon>
    </lineage>
</organism>
<gene>
    <name evidence="2" type="ORF">AAV94_13185</name>
</gene>
<evidence type="ECO:0008006" key="4">
    <source>
        <dbReference type="Google" id="ProtNLM"/>
    </source>
</evidence>
<feature type="compositionally biased region" description="Basic residues" evidence="1">
    <location>
        <begin position="212"/>
        <end position="224"/>
    </location>
</feature>
<reference evidence="2 3" key="1">
    <citation type="submission" date="2015-05" db="EMBL/GenBank/DDBJ databases">
        <title>Draft genome sequence of Lampropedia sp. CT6, isolated from the microbial mat of a hot water spring, located at Manikaran, India.</title>
        <authorList>
            <person name="Tripathi C."/>
            <person name="Rani P."/>
            <person name="Mahato N.K."/>
            <person name="Lal R."/>
        </authorList>
    </citation>
    <scope>NUCLEOTIDE SEQUENCE [LARGE SCALE GENOMIC DNA]</scope>
    <source>
        <strain evidence="2 3">CT6</strain>
    </source>
</reference>
<dbReference type="RefSeq" id="WP_046742671.1">
    <property type="nucleotide sequence ID" value="NZ_LBNQ01000040.1"/>
</dbReference>
<accession>A0A0U1PX23</accession>